<dbReference type="AlphaFoldDB" id="A0A1G2EBU0"/>
<comment type="caution">
    <text evidence="1">The sequence shown here is derived from an EMBL/GenBank/DDBJ whole genome shotgun (WGS) entry which is preliminary data.</text>
</comment>
<protein>
    <submittedName>
        <fullName evidence="1">Uncharacterized protein</fullName>
    </submittedName>
</protein>
<sequence length="114" mass="13435">MLLTNNSLKFFWTNHSKMKMRQYRLSEQRVLRVLRRPDRKEEGIAPDTLASMQITGTKKNPTEIWLMYVFLKRPKGIKIISTWRYPARSPIGRPPVPQDILDQLDAILKEEVVV</sequence>
<organism evidence="1 2">
    <name type="scientific">Candidatus Nealsonbacteria bacterium RIFCSPLOWO2_01_FULL_41_9</name>
    <dbReference type="NCBI Taxonomy" id="1801671"/>
    <lineage>
        <taxon>Bacteria</taxon>
        <taxon>Candidatus Nealsoniibacteriota</taxon>
    </lineage>
</organism>
<proteinExistence type="predicted"/>
<dbReference type="Proteomes" id="UP000176406">
    <property type="component" value="Unassembled WGS sequence"/>
</dbReference>
<gene>
    <name evidence="1" type="ORF">A3A08_00650</name>
</gene>
<evidence type="ECO:0000313" key="2">
    <source>
        <dbReference type="Proteomes" id="UP000176406"/>
    </source>
</evidence>
<name>A0A1G2EBU0_9BACT</name>
<reference evidence="1 2" key="1">
    <citation type="journal article" date="2016" name="Nat. Commun.">
        <title>Thousands of microbial genomes shed light on interconnected biogeochemical processes in an aquifer system.</title>
        <authorList>
            <person name="Anantharaman K."/>
            <person name="Brown C.T."/>
            <person name="Hug L.A."/>
            <person name="Sharon I."/>
            <person name="Castelle C.J."/>
            <person name="Probst A.J."/>
            <person name="Thomas B.C."/>
            <person name="Singh A."/>
            <person name="Wilkins M.J."/>
            <person name="Karaoz U."/>
            <person name="Brodie E.L."/>
            <person name="Williams K.H."/>
            <person name="Hubbard S.S."/>
            <person name="Banfield J.F."/>
        </authorList>
    </citation>
    <scope>NUCLEOTIDE SEQUENCE [LARGE SCALE GENOMIC DNA]</scope>
</reference>
<dbReference type="EMBL" id="MHMG01000021">
    <property type="protein sequence ID" value="OGZ23285.1"/>
    <property type="molecule type" value="Genomic_DNA"/>
</dbReference>
<evidence type="ECO:0000313" key="1">
    <source>
        <dbReference type="EMBL" id="OGZ23285.1"/>
    </source>
</evidence>
<accession>A0A1G2EBU0</accession>